<evidence type="ECO:0000256" key="3">
    <source>
        <dbReference type="ARBA" id="ARBA00012438"/>
    </source>
</evidence>
<evidence type="ECO:0000256" key="2">
    <source>
        <dbReference type="ARBA" id="ARBA00004236"/>
    </source>
</evidence>
<evidence type="ECO:0000256" key="4">
    <source>
        <dbReference type="ARBA" id="ARBA00022553"/>
    </source>
</evidence>
<evidence type="ECO:0000259" key="12">
    <source>
        <dbReference type="PROSITE" id="PS50109"/>
    </source>
</evidence>
<dbReference type="InterPro" id="IPR003660">
    <property type="entry name" value="HAMP_dom"/>
</dbReference>
<evidence type="ECO:0000256" key="10">
    <source>
        <dbReference type="ARBA" id="ARBA00023136"/>
    </source>
</evidence>
<dbReference type="SUPFAM" id="SSF158472">
    <property type="entry name" value="HAMP domain-like"/>
    <property type="match status" value="1"/>
</dbReference>
<dbReference type="InterPro" id="IPR050428">
    <property type="entry name" value="TCS_sensor_his_kinase"/>
</dbReference>
<dbReference type="GO" id="GO:0000155">
    <property type="term" value="F:phosphorelay sensor kinase activity"/>
    <property type="evidence" value="ECO:0007669"/>
    <property type="project" value="InterPro"/>
</dbReference>
<dbReference type="InterPro" id="IPR005467">
    <property type="entry name" value="His_kinase_dom"/>
</dbReference>
<name>A0A239L844_9ACTN</name>
<evidence type="ECO:0000259" key="13">
    <source>
        <dbReference type="PROSITE" id="PS50885"/>
    </source>
</evidence>
<dbReference type="PANTHER" id="PTHR45436:SF5">
    <property type="entry name" value="SENSOR HISTIDINE KINASE TRCS"/>
    <property type="match status" value="1"/>
</dbReference>
<dbReference type="Gene3D" id="3.30.565.10">
    <property type="entry name" value="Histidine kinase-like ATPase, C-terminal domain"/>
    <property type="match status" value="1"/>
</dbReference>
<dbReference type="Pfam" id="PF00672">
    <property type="entry name" value="HAMP"/>
    <property type="match status" value="1"/>
</dbReference>
<dbReference type="PRINTS" id="PR00344">
    <property type="entry name" value="BCTRLSENSOR"/>
</dbReference>
<dbReference type="OrthoDB" id="9786919at2"/>
<dbReference type="FunFam" id="3.30.565.10:FF:000006">
    <property type="entry name" value="Sensor histidine kinase WalK"/>
    <property type="match status" value="1"/>
</dbReference>
<feature type="transmembrane region" description="Helical" evidence="11">
    <location>
        <begin position="85"/>
        <end position="104"/>
    </location>
</feature>
<accession>A0A239L844</accession>
<dbReference type="InterPro" id="IPR003661">
    <property type="entry name" value="HisK_dim/P_dom"/>
</dbReference>
<comment type="catalytic activity">
    <reaction evidence="1">
        <text>ATP + protein L-histidine = ADP + protein N-phospho-L-histidine.</text>
        <dbReference type="EC" id="2.7.13.3"/>
    </reaction>
</comment>
<evidence type="ECO:0000313" key="15">
    <source>
        <dbReference type="Proteomes" id="UP000198362"/>
    </source>
</evidence>
<dbReference type="Gene3D" id="6.10.340.10">
    <property type="match status" value="1"/>
</dbReference>
<comment type="subcellular location">
    <subcellularLocation>
        <location evidence="2">Cell membrane</location>
    </subcellularLocation>
</comment>
<sequence length="394" mass="42258">MRRLTQSIRFRLTVLYSTLLFALAGTALGVTYVAVERATDPKPVTKQYQAGVFKGGRNVGTIEVAEVDQIESAVNFGTLQTLRTYSLFALGGLFVASLGIGWVLSGRALRPVGAIVRTTREIQATDLSRRIRLGGARDELRDLADTIDDMLDRLDDAFRGQRELIDDASHELRNPLAVIRANLDASLIDAPEATEAERTRAVAVIDRAATRMSRLVEDLLATARRDADGLADTDVDLGAVAREAGEEYTAVAAASQVFLAYDIRPGLTYVGDHDALRRAVGNLLSNAVRLSPEGGTVTVAAGSAPGWRWIAVADHGPGIAAGDQGRVFDRFWRAPDTPAGRDRRTGLGLAIVRQIVESHGGQVALHSTPGRGSTFVLWLPLPNADGHPPADSPI</sequence>
<feature type="transmembrane region" description="Helical" evidence="11">
    <location>
        <begin position="12"/>
        <end position="35"/>
    </location>
</feature>
<feature type="domain" description="Histidine kinase" evidence="12">
    <location>
        <begin position="167"/>
        <end position="383"/>
    </location>
</feature>
<dbReference type="InterPro" id="IPR036890">
    <property type="entry name" value="HATPase_C_sf"/>
</dbReference>
<dbReference type="EMBL" id="FZPH01000004">
    <property type="protein sequence ID" value="SNT26641.1"/>
    <property type="molecule type" value="Genomic_DNA"/>
</dbReference>
<evidence type="ECO:0000256" key="11">
    <source>
        <dbReference type="SAM" id="Phobius"/>
    </source>
</evidence>
<evidence type="ECO:0000256" key="1">
    <source>
        <dbReference type="ARBA" id="ARBA00000085"/>
    </source>
</evidence>
<dbReference type="EC" id="2.7.13.3" evidence="3"/>
<keyword evidence="15" id="KW-1185">Reference proteome</keyword>
<evidence type="ECO:0000256" key="8">
    <source>
        <dbReference type="ARBA" id="ARBA00022989"/>
    </source>
</evidence>
<keyword evidence="10 11" id="KW-0472">Membrane</keyword>
<keyword evidence="5" id="KW-0808">Transferase</keyword>
<keyword evidence="4" id="KW-0597">Phosphoprotein</keyword>
<proteinExistence type="predicted"/>
<dbReference type="CDD" id="cd00075">
    <property type="entry name" value="HATPase"/>
    <property type="match status" value="1"/>
</dbReference>
<evidence type="ECO:0000256" key="6">
    <source>
        <dbReference type="ARBA" id="ARBA00022692"/>
    </source>
</evidence>
<dbReference type="SUPFAM" id="SSF47384">
    <property type="entry name" value="Homodimeric domain of signal transducing histidine kinase"/>
    <property type="match status" value="1"/>
</dbReference>
<dbReference type="CDD" id="cd00082">
    <property type="entry name" value="HisKA"/>
    <property type="match status" value="1"/>
</dbReference>
<organism evidence="14 15">
    <name type="scientific">Asanoa hainanensis</name>
    <dbReference type="NCBI Taxonomy" id="560556"/>
    <lineage>
        <taxon>Bacteria</taxon>
        <taxon>Bacillati</taxon>
        <taxon>Actinomycetota</taxon>
        <taxon>Actinomycetes</taxon>
        <taxon>Micromonosporales</taxon>
        <taxon>Micromonosporaceae</taxon>
        <taxon>Asanoa</taxon>
    </lineage>
</organism>
<dbReference type="AlphaFoldDB" id="A0A239L844"/>
<dbReference type="PANTHER" id="PTHR45436">
    <property type="entry name" value="SENSOR HISTIDINE KINASE YKOH"/>
    <property type="match status" value="1"/>
</dbReference>
<dbReference type="Pfam" id="PF02518">
    <property type="entry name" value="HATPase_c"/>
    <property type="match status" value="1"/>
</dbReference>
<dbReference type="SMART" id="SM00304">
    <property type="entry name" value="HAMP"/>
    <property type="match status" value="1"/>
</dbReference>
<dbReference type="InterPro" id="IPR004358">
    <property type="entry name" value="Sig_transdc_His_kin-like_C"/>
</dbReference>
<keyword evidence="8 11" id="KW-1133">Transmembrane helix</keyword>
<evidence type="ECO:0000313" key="14">
    <source>
        <dbReference type="EMBL" id="SNT26641.1"/>
    </source>
</evidence>
<dbReference type="InterPro" id="IPR003594">
    <property type="entry name" value="HATPase_dom"/>
</dbReference>
<keyword evidence="6 11" id="KW-0812">Transmembrane</keyword>
<protein>
    <recommendedName>
        <fullName evidence="3">histidine kinase</fullName>
        <ecNumber evidence="3">2.7.13.3</ecNumber>
    </recommendedName>
</protein>
<dbReference type="CDD" id="cd06225">
    <property type="entry name" value="HAMP"/>
    <property type="match status" value="1"/>
</dbReference>
<dbReference type="RefSeq" id="WP_089247777.1">
    <property type="nucleotide sequence ID" value="NZ_FZPH01000004.1"/>
</dbReference>
<dbReference type="SUPFAM" id="SSF55874">
    <property type="entry name" value="ATPase domain of HSP90 chaperone/DNA topoisomerase II/histidine kinase"/>
    <property type="match status" value="1"/>
</dbReference>
<dbReference type="Pfam" id="PF00512">
    <property type="entry name" value="HisKA"/>
    <property type="match status" value="1"/>
</dbReference>
<dbReference type="Gene3D" id="1.10.287.130">
    <property type="match status" value="1"/>
</dbReference>
<reference evidence="14 15" key="1">
    <citation type="submission" date="2017-06" db="EMBL/GenBank/DDBJ databases">
        <authorList>
            <person name="Kim H.J."/>
            <person name="Triplett B.A."/>
        </authorList>
    </citation>
    <scope>NUCLEOTIDE SEQUENCE [LARGE SCALE GENOMIC DNA]</scope>
    <source>
        <strain evidence="14 15">CGMCC 4.5593</strain>
    </source>
</reference>
<dbReference type="SMART" id="SM00388">
    <property type="entry name" value="HisKA"/>
    <property type="match status" value="1"/>
</dbReference>
<dbReference type="PROSITE" id="PS50885">
    <property type="entry name" value="HAMP"/>
    <property type="match status" value="1"/>
</dbReference>
<evidence type="ECO:0000256" key="9">
    <source>
        <dbReference type="ARBA" id="ARBA00023012"/>
    </source>
</evidence>
<dbReference type="Proteomes" id="UP000198362">
    <property type="component" value="Unassembled WGS sequence"/>
</dbReference>
<dbReference type="PROSITE" id="PS50109">
    <property type="entry name" value="HIS_KIN"/>
    <property type="match status" value="1"/>
</dbReference>
<dbReference type="SMART" id="SM00387">
    <property type="entry name" value="HATPase_c"/>
    <property type="match status" value="1"/>
</dbReference>
<dbReference type="InterPro" id="IPR036097">
    <property type="entry name" value="HisK_dim/P_sf"/>
</dbReference>
<gene>
    <name evidence="14" type="ORF">SAMN05421812_104110</name>
</gene>
<evidence type="ECO:0000256" key="7">
    <source>
        <dbReference type="ARBA" id="ARBA00022777"/>
    </source>
</evidence>
<dbReference type="GO" id="GO:0005886">
    <property type="term" value="C:plasma membrane"/>
    <property type="evidence" value="ECO:0007669"/>
    <property type="project" value="UniProtKB-SubCell"/>
</dbReference>
<feature type="domain" description="HAMP" evidence="13">
    <location>
        <begin position="106"/>
        <end position="159"/>
    </location>
</feature>
<keyword evidence="9" id="KW-0902">Two-component regulatory system</keyword>
<evidence type="ECO:0000256" key="5">
    <source>
        <dbReference type="ARBA" id="ARBA00022679"/>
    </source>
</evidence>
<keyword evidence="7 14" id="KW-0418">Kinase</keyword>